<dbReference type="Gene3D" id="3.30.505.50">
    <property type="entry name" value="Sigma 54 modulation/S30EA ribosomal protein, C-terminal domain"/>
    <property type="match status" value="1"/>
</dbReference>
<evidence type="ECO:0000259" key="2">
    <source>
        <dbReference type="Pfam" id="PF16321"/>
    </source>
</evidence>
<dbReference type="InterPro" id="IPR032528">
    <property type="entry name" value="Ribosom_S30AE_C"/>
</dbReference>
<evidence type="ECO:0000313" key="3">
    <source>
        <dbReference type="EMBL" id="MPM54253.1"/>
    </source>
</evidence>
<dbReference type="PANTHER" id="PTHR33231:SF1">
    <property type="entry name" value="30S RIBOSOMAL PROTEIN"/>
    <property type="match status" value="1"/>
</dbReference>
<proteinExistence type="inferred from homology"/>
<dbReference type="GO" id="GO:0045900">
    <property type="term" value="P:negative regulation of translational elongation"/>
    <property type="evidence" value="ECO:0007669"/>
    <property type="project" value="TreeGrafter"/>
</dbReference>
<dbReference type="InterPro" id="IPR036567">
    <property type="entry name" value="RHF-like"/>
</dbReference>
<keyword evidence="1" id="KW-0810">Translation regulation</keyword>
<dbReference type="AlphaFoldDB" id="A0A645ATN8"/>
<dbReference type="EMBL" id="VSSQ01014719">
    <property type="protein sequence ID" value="MPM54253.1"/>
    <property type="molecule type" value="Genomic_DNA"/>
</dbReference>
<dbReference type="InterPro" id="IPR003489">
    <property type="entry name" value="RHF/RaiA"/>
</dbReference>
<dbReference type="HAMAP" id="MF_00839">
    <property type="entry name" value="HPF"/>
    <property type="match status" value="1"/>
</dbReference>
<protein>
    <submittedName>
        <fullName evidence="3">Ribosome hibernation promotion factor</fullName>
    </submittedName>
</protein>
<feature type="domain" description="Sigma 54 modulation/S30EA ribosomal protein C-terminal" evidence="2">
    <location>
        <begin position="126"/>
        <end position="180"/>
    </location>
</feature>
<dbReference type="InterPro" id="IPR038416">
    <property type="entry name" value="Ribosom_S30AE_C_sf"/>
</dbReference>
<name>A0A645ATN8_9ZZZZ</name>
<sequence length="186" mass="21432">MAQKVEITVKNMRLTEAIEDYVNKKVARLERFLPEVEETHVDLATAKMLRNKQDREVAQFTLLGKGFILRTEESDGDMMTAIDKAADKMQRQIERFKGKRNRGRATGVAISEFTAEPEVDESENRTAIVRRKSFTLVPMDENEAIEQMTLLGHEDFFIFYNVHTSTVNVLYKRRDGDYGLIEPKIG</sequence>
<comment type="caution">
    <text evidence="3">The sequence shown here is derived from an EMBL/GenBank/DDBJ whole genome shotgun (WGS) entry which is preliminary data.</text>
</comment>
<dbReference type="CDD" id="cd00552">
    <property type="entry name" value="RaiA"/>
    <property type="match status" value="1"/>
</dbReference>
<dbReference type="PANTHER" id="PTHR33231">
    <property type="entry name" value="30S RIBOSOMAL PROTEIN"/>
    <property type="match status" value="1"/>
</dbReference>
<dbReference type="Gene3D" id="3.30.160.100">
    <property type="entry name" value="Ribosome hibernation promotion factor-like"/>
    <property type="match status" value="1"/>
</dbReference>
<evidence type="ECO:0000256" key="1">
    <source>
        <dbReference type="ARBA" id="ARBA00022845"/>
    </source>
</evidence>
<dbReference type="SUPFAM" id="SSF69754">
    <property type="entry name" value="Ribosome binding protein Y (YfiA homologue)"/>
    <property type="match status" value="1"/>
</dbReference>
<dbReference type="NCBIfam" id="TIGR00741">
    <property type="entry name" value="yfiA"/>
    <property type="match status" value="1"/>
</dbReference>
<dbReference type="GO" id="GO:0043024">
    <property type="term" value="F:ribosomal small subunit binding"/>
    <property type="evidence" value="ECO:0007669"/>
    <property type="project" value="TreeGrafter"/>
</dbReference>
<dbReference type="Pfam" id="PF16321">
    <property type="entry name" value="Ribosom_S30AE_C"/>
    <property type="match status" value="1"/>
</dbReference>
<dbReference type="InterPro" id="IPR034694">
    <property type="entry name" value="HPF_long/plastid"/>
</dbReference>
<dbReference type="GO" id="GO:0022627">
    <property type="term" value="C:cytosolic small ribosomal subunit"/>
    <property type="evidence" value="ECO:0007669"/>
    <property type="project" value="TreeGrafter"/>
</dbReference>
<gene>
    <name evidence="3" type="primary">hpf_16</name>
    <name evidence="3" type="ORF">SDC9_101028</name>
</gene>
<organism evidence="3">
    <name type="scientific">bioreactor metagenome</name>
    <dbReference type="NCBI Taxonomy" id="1076179"/>
    <lineage>
        <taxon>unclassified sequences</taxon>
        <taxon>metagenomes</taxon>
        <taxon>ecological metagenomes</taxon>
    </lineage>
</organism>
<dbReference type="Pfam" id="PF02482">
    <property type="entry name" value="Ribosomal_S30AE"/>
    <property type="match status" value="1"/>
</dbReference>
<accession>A0A645ATN8</accession>
<dbReference type="InterPro" id="IPR050574">
    <property type="entry name" value="HPF/YfiA_ribosome-assoc"/>
</dbReference>
<reference evidence="3" key="1">
    <citation type="submission" date="2019-08" db="EMBL/GenBank/DDBJ databases">
        <authorList>
            <person name="Kucharzyk K."/>
            <person name="Murdoch R.W."/>
            <person name="Higgins S."/>
            <person name="Loffler F."/>
        </authorList>
    </citation>
    <scope>NUCLEOTIDE SEQUENCE</scope>
</reference>